<evidence type="ECO:0000313" key="5">
    <source>
        <dbReference type="Proteomes" id="UP000051992"/>
    </source>
</evidence>
<accession>A0A0R2H299</accession>
<reference evidence="4 5" key="1">
    <citation type="journal article" date="2015" name="Genome Announc.">
        <title>Expanding the biotechnology potential of lactobacilli through comparative genomics of 213 strains and associated genera.</title>
        <authorList>
            <person name="Sun Z."/>
            <person name="Harris H.M."/>
            <person name="McCann A."/>
            <person name="Guo C."/>
            <person name="Argimon S."/>
            <person name="Zhang W."/>
            <person name="Yang X."/>
            <person name="Jeffery I.B."/>
            <person name="Cooney J.C."/>
            <person name="Kagawa T.F."/>
            <person name="Liu W."/>
            <person name="Song Y."/>
            <person name="Salvetti E."/>
            <person name="Wrobel A."/>
            <person name="Rasinkangas P."/>
            <person name="Parkhill J."/>
            <person name="Rea M.C."/>
            <person name="O'Sullivan O."/>
            <person name="Ritari J."/>
            <person name="Douillard F.P."/>
            <person name="Paul Ross R."/>
            <person name="Yang R."/>
            <person name="Briner A.E."/>
            <person name="Felis G.E."/>
            <person name="de Vos W.M."/>
            <person name="Barrangou R."/>
            <person name="Klaenhammer T.R."/>
            <person name="Caufield P.W."/>
            <person name="Cui Y."/>
            <person name="Zhang H."/>
            <person name="O'Toole P.W."/>
        </authorList>
    </citation>
    <scope>NUCLEOTIDE SEQUENCE [LARGE SCALE GENOMIC DNA]</scope>
    <source>
        <strain evidence="4 5">DSM 20410</strain>
    </source>
</reference>
<dbReference type="PANTHER" id="PTHR43736:SF1">
    <property type="entry name" value="DIHYDRONEOPTERIN TRIPHOSPHATE DIPHOSPHATASE"/>
    <property type="match status" value="1"/>
</dbReference>
<dbReference type="CDD" id="cd04686">
    <property type="entry name" value="NUDIX_Hydrolase"/>
    <property type="match status" value="1"/>
</dbReference>
<organism evidence="4 5">
    <name type="scientific">Weissella viridescens</name>
    <name type="common">Lactobacillus viridescens</name>
    <dbReference type="NCBI Taxonomy" id="1629"/>
    <lineage>
        <taxon>Bacteria</taxon>
        <taxon>Bacillati</taxon>
        <taxon>Bacillota</taxon>
        <taxon>Bacilli</taxon>
        <taxon>Lactobacillales</taxon>
        <taxon>Lactobacillaceae</taxon>
        <taxon>Weissella</taxon>
    </lineage>
</organism>
<dbReference type="InterPro" id="IPR000086">
    <property type="entry name" value="NUDIX_hydrolase_dom"/>
</dbReference>
<dbReference type="RefSeq" id="WP_084736670.1">
    <property type="nucleotide sequence ID" value="NZ_BJLU01000001.1"/>
</dbReference>
<keyword evidence="2 3" id="KW-0378">Hydrolase</keyword>
<dbReference type="AlphaFoldDB" id="A0A0R2H299"/>
<evidence type="ECO:0000256" key="1">
    <source>
        <dbReference type="ARBA" id="ARBA00005582"/>
    </source>
</evidence>
<dbReference type="Gene3D" id="3.90.79.10">
    <property type="entry name" value="Nucleoside Triphosphate Pyrophosphohydrolase"/>
    <property type="match status" value="1"/>
</dbReference>
<evidence type="ECO:0000256" key="2">
    <source>
        <dbReference type="ARBA" id="ARBA00022801"/>
    </source>
</evidence>
<dbReference type="PROSITE" id="PS51462">
    <property type="entry name" value="NUDIX"/>
    <property type="match status" value="1"/>
</dbReference>
<dbReference type="PATRIC" id="fig|1629.5.peg.229"/>
<dbReference type="PANTHER" id="PTHR43736">
    <property type="entry name" value="ADP-RIBOSE PYROPHOSPHATASE"/>
    <property type="match status" value="1"/>
</dbReference>
<dbReference type="InterPro" id="IPR020084">
    <property type="entry name" value="NUDIX_hydrolase_CS"/>
</dbReference>
<protein>
    <submittedName>
        <fullName evidence="4">NUDIX family hydrolase</fullName>
    </submittedName>
</protein>
<dbReference type="EMBL" id="JQBM01000001">
    <property type="protein sequence ID" value="KRN46959.1"/>
    <property type="molecule type" value="Genomic_DNA"/>
</dbReference>
<dbReference type="SUPFAM" id="SSF55811">
    <property type="entry name" value="Nudix"/>
    <property type="match status" value="1"/>
</dbReference>
<sequence>MMQNGVHQSFGVYGVMVQQKQLAVIKKTDGPYQNRFDLPGGQSEAGETLEQTLTREIKEETGLLTKEIQQLGVTSFHYPWHYQGFEENQHVTVFYHVLQFQGDIQAKVPDFDGQDAAGALFVDLDDITEANASPLVLKAKQYLTTGYFDVAATRFTQWHF</sequence>
<name>A0A0R2H299_WEIVI</name>
<dbReference type="InterPro" id="IPR015797">
    <property type="entry name" value="NUDIX_hydrolase-like_dom_sf"/>
</dbReference>
<proteinExistence type="inferred from homology"/>
<keyword evidence="5" id="KW-1185">Reference proteome</keyword>
<comment type="similarity">
    <text evidence="1 3">Belongs to the Nudix hydrolase family.</text>
</comment>
<dbReference type="Pfam" id="PF00293">
    <property type="entry name" value="NUDIX"/>
    <property type="match status" value="1"/>
</dbReference>
<dbReference type="PROSITE" id="PS00893">
    <property type="entry name" value="NUDIX_BOX"/>
    <property type="match status" value="1"/>
</dbReference>
<comment type="caution">
    <text evidence="4">The sequence shown here is derived from an EMBL/GenBank/DDBJ whole genome shotgun (WGS) entry which is preliminary data.</text>
</comment>
<dbReference type="PRINTS" id="PR00502">
    <property type="entry name" value="NUDIXFAMILY"/>
</dbReference>
<dbReference type="Proteomes" id="UP000051992">
    <property type="component" value="Unassembled WGS sequence"/>
</dbReference>
<gene>
    <name evidence="4" type="ORF">IV50_GL000226</name>
</gene>
<evidence type="ECO:0000313" key="4">
    <source>
        <dbReference type="EMBL" id="KRN46959.1"/>
    </source>
</evidence>
<evidence type="ECO:0000256" key="3">
    <source>
        <dbReference type="RuleBase" id="RU003476"/>
    </source>
</evidence>
<dbReference type="GO" id="GO:0016787">
    <property type="term" value="F:hydrolase activity"/>
    <property type="evidence" value="ECO:0007669"/>
    <property type="project" value="UniProtKB-KW"/>
</dbReference>
<dbReference type="InterPro" id="IPR020476">
    <property type="entry name" value="Nudix_hydrolase"/>
</dbReference>